<dbReference type="Gene3D" id="2.30.29.30">
    <property type="entry name" value="Pleckstrin-homology domain (PH domain)/Phosphotyrosine-binding domain (PTB)"/>
    <property type="match status" value="1"/>
</dbReference>
<proteinExistence type="predicted"/>
<feature type="domain" description="DH" evidence="4">
    <location>
        <begin position="114"/>
        <end position="270"/>
    </location>
</feature>
<feature type="region of interest" description="Disordered" evidence="3">
    <location>
        <begin position="783"/>
        <end position="818"/>
    </location>
</feature>
<name>A0AAV7ZEL8_9EUKA</name>
<dbReference type="InterPro" id="IPR000219">
    <property type="entry name" value="DH_dom"/>
</dbReference>
<keyword evidence="2" id="KW-0677">Repeat</keyword>
<dbReference type="Proteomes" id="UP001146793">
    <property type="component" value="Unassembled WGS sequence"/>
</dbReference>
<evidence type="ECO:0000256" key="3">
    <source>
        <dbReference type="SAM" id="MobiDB-lite"/>
    </source>
</evidence>
<dbReference type="GO" id="GO:0005085">
    <property type="term" value="F:guanyl-nucleotide exchange factor activity"/>
    <property type="evidence" value="ECO:0007669"/>
    <property type="project" value="InterPro"/>
</dbReference>
<dbReference type="InterPro" id="IPR011993">
    <property type="entry name" value="PH-like_dom_sf"/>
</dbReference>
<gene>
    <name evidence="5" type="ORF">M0812_14066</name>
</gene>
<protein>
    <submittedName>
        <fullName evidence="5">Rab9 effector protein with kelch motifs</fullName>
    </submittedName>
</protein>
<dbReference type="PROSITE" id="PS50010">
    <property type="entry name" value="DH_2"/>
    <property type="match status" value="1"/>
</dbReference>
<dbReference type="CDD" id="cd00160">
    <property type="entry name" value="RhoGEF"/>
    <property type="match status" value="1"/>
</dbReference>
<evidence type="ECO:0000256" key="1">
    <source>
        <dbReference type="ARBA" id="ARBA00022441"/>
    </source>
</evidence>
<dbReference type="InterPro" id="IPR015915">
    <property type="entry name" value="Kelch-typ_b-propeller"/>
</dbReference>
<organism evidence="5 6">
    <name type="scientific">Anaeramoeba flamelloides</name>
    <dbReference type="NCBI Taxonomy" id="1746091"/>
    <lineage>
        <taxon>Eukaryota</taxon>
        <taxon>Metamonada</taxon>
        <taxon>Anaeramoebidae</taxon>
        <taxon>Anaeramoeba</taxon>
    </lineage>
</organism>
<dbReference type="PROSITE" id="PS50096">
    <property type="entry name" value="IQ"/>
    <property type="match status" value="1"/>
</dbReference>
<dbReference type="InterPro" id="IPR001849">
    <property type="entry name" value="PH_domain"/>
</dbReference>
<feature type="region of interest" description="Disordered" evidence="3">
    <location>
        <begin position="1016"/>
        <end position="1037"/>
    </location>
</feature>
<reference evidence="5" key="1">
    <citation type="submission" date="2022-08" db="EMBL/GenBank/DDBJ databases">
        <title>Novel sulphate-reducing endosymbionts in the free-living metamonad Anaeramoeba.</title>
        <authorList>
            <person name="Jerlstrom-Hultqvist J."/>
            <person name="Cepicka I."/>
            <person name="Gallot-Lavallee L."/>
            <person name="Salas-Leiva D."/>
            <person name="Curtis B.A."/>
            <person name="Zahonova K."/>
            <person name="Pipaliya S."/>
            <person name="Dacks J."/>
            <person name="Roger A.J."/>
        </authorList>
    </citation>
    <scope>NUCLEOTIDE SEQUENCE</scope>
    <source>
        <strain evidence="5">Busselton2</strain>
    </source>
</reference>
<sequence>MSSECKSQLHNPQFFSLNATLEKREIVTKGWITIKKQQDLPSKTESVLSNTENIQDLQKIQFDSILTIQRIFRGHKAKQSLYSVSQILFSQNPSTRYRLDSKNPVQVTTRQIIFIAPLKENDILKQKDLNEIFSNVESIYQLNLNLYGKLLKRKSNLTTQKWADIFSHFVPFLKLYSGFISNYDTALSSIKKNLKKNQKFSRFLKRTHKLEKLKALKLTDFLITPVQRLPRYVMLIQGIVECMDINHKERKEFELVLSKIRCVADHVNQIKNISDNFRKLVSIQIKLSNSDELLDVTSGRRLIHEDHLKQQNCMEPSKSWGLLFNDLFVSAIKTAEGKFEAKIVLSMDSLHIASFKSISKTDNTFVLFSRKEKYYFVADDKLHREQWLERINGVFEENEKQRKALLKKNYWKKIIPIGETPPPIYWSQGCISDGYFYIFGGKTNKEHSNLKDFLFYRLNLENWEWEVIAPESGDLPSYRFGHTLSAIKNSLFLFGGTNGKKRFGDLHIYLIDENKWENEPQVFGIQPTNRSGHSSSAIGDLIWIFGGRAENGDYLDDLHCLDTKTNSWYNLQIEGMNPSPRAWHTANFIDEQLIIYGGGCYSKTFDDVWVYELRSNKWYEADVKGRQPPPRYAHSSVVIDNCIYIMGGVYAFEVEIGTTILNLETATWEYVNEKGDMPLIQSHQVASLFNQETSEILLFSGKNKSKYSNDLYILNTTGVKKIQSSTKKNLEINDTIPQEETEQDQLHVQLHLHEQEQEHEQGNEQEHERVQEIMEVQVIEQEERQEKTKDFQLNAEQKNESSNEIINTKPPPLPNRDKVSWNRRRKLSFSSLKRSQGIYNTKRNHSNIDILAGIDVKYINDQNFKYNTKNNEKKNINLQKLTNSKNHYSKDRMIKRSHTQPVTKRKIESIMKLSRPNKPLPTLPNRLLLFLPNKPLPELPNRLLLFLPNKPLPTLPNKPLSISSNKSLPNLKFHNKSNKKIIIKNNNLKKDSFNLEKNNSLKITNNSKKKSLTVLQPPKKPLPKIINNNNQNKTKNKTKQRIILQKKLTPVFKPLPQPPTYKRYNTSPNLGSIMQKKSLRYNLNNIQRIQSLQSISPLRDKNDILNKKISLKNSQKNLNQK</sequence>
<dbReference type="SUPFAM" id="SSF48065">
    <property type="entry name" value="DBL homology domain (DH-domain)"/>
    <property type="match status" value="1"/>
</dbReference>
<dbReference type="Pfam" id="PF24681">
    <property type="entry name" value="Kelch_KLHDC2_KLHL20_DRC7"/>
    <property type="match status" value="1"/>
</dbReference>
<keyword evidence="1" id="KW-0880">Kelch repeat</keyword>
<dbReference type="EMBL" id="JANTQA010000030">
    <property type="protein sequence ID" value="KAJ3440399.1"/>
    <property type="molecule type" value="Genomic_DNA"/>
</dbReference>
<evidence type="ECO:0000313" key="5">
    <source>
        <dbReference type="EMBL" id="KAJ3440399.1"/>
    </source>
</evidence>
<dbReference type="Gene3D" id="1.20.900.10">
    <property type="entry name" value="Dbl homology (DH) domain"/>
    <property type="match status" value="1"/>
</dbReference>
<comment type="caution">
    <text evidence="5">The sequence shown here is derived from an EMBL/GenBank/DDBJ whole genome shotgun (WGS) entry which is preliminary data.</text>
</comment>
<dbReference type="SMART" id="SM00612">
    <property type="entry name" value="Kelch"/>
    <property type="match status" value="3"/>
</dbReference>
<dbReference type="SMART" id="SM00325">
    <property type="entry name" value="RhoGEF"/>
    <property type="match status" value="1"/>
</dbReference>
<dbReference type="SMART" id="SM00233">
    <property type="entry name" value="PH"/>
    <property type="match status" value="1"/>
</dbReference>
<accession>A0AAV7ZEL8</accession>
<dbReference type="AlphaFoldDB" id="A0AAV7ZEL8"/>
<dbReference type="PANTHER" id="PTHR46093:SF18">
    <property type="entry name" value="FIBRONECTIN TYPE-III DOMAIN-CONTAINING PROTEIN"/>
    <property type="match status" value="1"/>
</dbReference>
<evidence type="ECO:0000256" key="2">
    <source>
        <dbReference type="ARBA" id="ARBA00022737"/>
    </source>
</evidence>
<evidence type="ECO:0000259" key="4">
    <source>
        <dbReference type="PROSITE" id="PS50010"/>
    </source>
</evidence>
<dbReference type="Gene3D" id="2.120.10.80">
    <property type="entry name" value="Kelch-type beta propeller"/>
    <property type="match status" value="2"/>
</dbReference>
<feature type="compositionally biased region" description="Low complexity" evidence="3">
    <location>
        <begin position="1023"/>
        <end position="1033"/>
    </location>
</feature>
<dbReference type="SUPFAM" id="SSF50729">
    <property type="entry name" value="PH domain-like"/>
    <property type="match status" value="1"/>
</dbReference>
<dbReference type="PANTHER" id="PTHR46093">
    <property type="entry name" value="ACYL-COA-BINDING DOMAIN-CONTAINING PROTEIN 5"/>
    <property type="match status" value="1"/>
</dbReference>
<dbReference type="Pfam" id="PF00621">
    <property type="entry name" value="RhoGEF"/>
    <property type="match status" value="1"/>
</dbReference>
<dbReference type="CDD" id="cd00821">
    <property type="entry name" value="PH"/>
    <property type="match status" value="1"/>
</dbReference>
<dbReference type="InterPro" id="IPR035899">
    <property type="entry name" value="DBL_dom_sf"/>
</dbReference>
<dbReference type="InterPro" id="IPR006652">
    <property type="entry name" value="Kelch_1"/>
</dbReference>
<evidence type="ECO:0000313" key="6">
    <source>
        <dbReference type="Proteomes" id="UP001146793"/>
    </source>
</evidence>
<dbReference type="SUPFAM" id="SSF117281">
    <property type="entry name" value="Kelch motif"/>
    <property type="match status" value="2"/>
</dbReference>
<feature type="compositionally biased region" description="Polar residues" evidence="3">
    <location>
        <begin position="794"/>
        <end position="806"/>
    </location>
</feature>